<dbReference type="SUPFAM" id="SSF54695">
    <property type="entry name" value="POZ domain"/>
    <property type="match status" value="1"/>
</dbReference>
<dbReference type="EMBL" id="CAJGYM010000134">
    <property type="protein sequence ID" value="CAD6198659.1"/>
    <property type="molecule type" value="Genomic_DNA"/>
</dbReference>
<dbReference type="OrthoDB" id="5804044at2759"/>
<evidence type="ECO:0000313" key="2">
    <source>
        <dbReference type="EMBL" id="CAD6198659.1"/>
    </source>
</evidence>
<accession>A0A8S1HQE7</accession>
<proteinExistence type="predicted"/>
<dbReference type="Pfam" id="PF00651">
    <property type="entry name" value="BTB"/>
    <property type="match status" value="1"/>
</dbReference>
<evidence type="ECO:0000259" key="1">
    <source>
        <dbReference type="PROSITE" id="PS50097"/>
    </source>
</evidence>
<gene>
    <name evidence="2" type="ORF">CAUJ_LOCUS14565</name>
</gene>
<dbReference type="AlphaFoldDB" id="A0A8S1HQE7"/>
<keyword evidence="3" id="KW-1185">Reference proteome</keyword>
<dbReference type="SMART" id="SM00225">
    <property type="entry name" value="BTB"/>
    <property type="match status" value="1"/>
</dbReference>
<feature type="domain" description="BTB" evidence="1">
    <location>
        <begin position="126"/>
        <end position="190"/>
    </location>
</feature>
<organism evidence="2 3">
    <name type="scientific">Caenorhabditis auriculariae</name>
    <dbReference type="NCBI Taxonomy" id="2777116"/>
    <lineage>
        <taxon>Eukaryota</taxon>
        <taxon>Metazoa</taxon>
        <taxon>Ecdysozoa</taxon>
        <taxon>Nematoda</taxon>
        <taxon>Chromadorea</taxon>
        <taxon>Rhabditida</taxon>
        <taxon>Rhabditina</taxon>
        <taxon>Rhabditomorpha</taxon>
        <taxon>Rhabditoidea</taxon>
        <taxon>Rhabditidae</taxon>
        <taxon>Peloderinae</taxon>
        <taxon>Caenorhabditis</taxon>
    </lineage>
</organism>
<dbReference type="PANTHER" id="PTHR22744:SF17">
    <property type="entry name" value="BTB DOMAIN-CONTAINING PROTEIN"/>
    <property type="match status" value="1"/>
</dbReference>
<reference evidence="2" key="1">
    <citation type="submission" date="2020-10" db="EMBL/GenBank/DDBJ databases">
        <authorList>
            <person name="Kikuchi T."/>
        </authorList>
    </citation>
    <scope>NUCLEOTIDE SEQUENCE</scope>
    <source>
        <strain evidence="2">NKZ352</strain>
    </source>
</reference>
<dbReference type="PROSITE" id="PS50097">
    <property type="entry name" value="BTB"/>
    <property type="match status" value="1"/>
</dbReference>
<dbReference type="Proteomes" id="UP000835052">
    <property type="component" value="Unassembled WGS sequence"/>
</dbReference>
<dbReference type="Gene3D" id="3.30.710.10">
    <property type="entry name" value="Potassium Channel Kv1.1, Chain A"/>
    <property type="match status" value="1"/>
</dbReference>
<dbReference type="CDD" id="cd18186">
    <property type="entry name" value="BTB_POZ_ZBTB_KLHL-like"/>
    <property type="match status" value="1"/>
</dbReference>
<dbReference type="InterPro" id="IPR011333">
    <property type="entry name" value="SKP1/BTB/POZ_sf"/>
</dbReference>
<comment type="caution">
    <text evidence="2">The sequence shown here is derived from an EMBL/GenBank/DDBJ whole genome shotgun (WGS) entry which is preliminary data.</text>
</comment>
<evidence type="ECO:0000313" key="3">
    <source>
        <dbReference type="Proteomes" id="UP000835052"/>
    </source>
</evidence>
<dbReference type="PANTHER" id="PTHR22744">
    <property type="entry name" value="HELIX LOOP HELIX PROTEIN 21-RELATED"/>
    <property type="match status" value="1"/>
</dbReference>
<dbReference type="InterPro" id="IPR000210">
    <property type="entry name" value="BTB/POZ_dom"/>
</dbReference>
<sequence>MPDSEVSEQIELTIYEEYKDENTITTKDLKWLVKVRGYEDNVVAVVACDPGTPSTMWQVEAEVRFWLKKDEILTPVITERSIFNSSKKPLQLTLRAVVEIEVFSTSNLRTLNKNSPFEFTENSPDSDLKIIVEGKRLYANKAIMRVFSSYFYGMLTATKEEQTVELENVSYDEMSTLLQAVYPTPLKINESNVETLLKLGKLYGIPSVLIKCDCFLRSPEAAAMDRNGLLRWAVFYELPDLQGFILESFDTAEKIFAVRDSPVWSTLGHEEKASLLERMFNLNCNISVNLSFPTL</sequence>
<protein>
    <recommendedName>
        <fullName evidence="1">BTB domain-containing protein</fullName>
    </recommendedName>
</protein>
<name>A0A8S1HQE7_9PELO</name>